<evidence type="ECO:0000313" key="3">
    <source>
        <dbReference type="Proteomes" id="UP000225548"/>
    </source>
</evidence>
<proteinExistence type="predicted"/>
<protein>
    <submittedName>
        <fullName evidence="2">Uncharacterized protein</fullName>
    </submittedName>
</protein>
<sequence length="155" mass="17417">MISSWFGRGKDEPADEAAPVHTDPVAPERAFRDEMHDAVRAIERSTKQEGRSLPVEASIQLFTMVDSLDELLRHTLVAPANVDEQIAIEFMVKDYIPSTITAYLASMADDATKDSLLINQLALLYHRVHSMMEAVYAHDSAQLEINGRFLREKFG</sequence>
<organism evidence="2 3">
    <name type="scientific">Sanguibacter antarcticus</name>
    <dbReference type="NCBI Taxonomy" id="372484"/>
    <lineage>
        <taxon>Bacteria</taxon>
        <taxon>Bacillati</taxon>
        <taxon>Actinomycetota</taxon>
        <taxon>Actinomycetes</taxon>
        <taxon>Micrococcales</taxon>
        <taxon>Sanguibacteraceae</taxon>
        <taxon>Sanguibacter</taxon>
    </lineage>
</organism>
<dbReference type="EMBL" id="PDJG01000001">
    <property type="protein sequence ID" value="PFG34819.1"/>
    <property type="molecule type" value="Genomic_DNA"/>
</dbReference>
<dbReference type="OrthoDB" id="67304at2"/>
<feature type="region of interest" description="Disordered" evidence="1">
    <location>
        <begin position="1"/>
        <end position="23"/>
    </location>
</feature>
<dbReference type="Proteomes" id="UP000225548">
    <property type="component" value="Unassembled WGS sequence"/>
</dbReference>
<evidence type="ECO:0000256" key="1">
    <source>
        <dbReference type="SAM" id="MobiDB-lite"/>
    </source>
</evidence>
<reference evidence="2 3" key="1">
    <citation type="submission" date="2017-10" db="EMBL/GenBank/DDBJ databases">
        <title>Sequencing the genomes of 1000 actinobacteria strains.</title>
        <authorList>
            <person name="Klenk H.-P."/>
        </authorList>
    </citation>
    <scope>NUCLEOTIDE SEQUENCE [LARGE SCALE GENOMIC DNA]</scope>
    <source>
        <strain evidence="2 3">DSM 18966</strain>
    </source>
</reference>
<gene>
    <name evidence="2" type="ORF">ATL42_2746</name>
</gene>
<dbReference type="RefSeq" id="WP_098455793.1">
    <property type="nucleotide sequence ID" value="NZ_PDJG01000001.1"/>
</dbReference>
<keyword evidence="3" id="KW-1185">Reference proteome</keyword>
<evidence type="ECO:0000313" key="2">
    <source>
        <dbReference type="EMBL" id="PFG34819.1"/>
    </source>
</evidence>
<accession>A0A2A9E9A0</accession>
<dbReference type="AlphaFoldDB" id="A0A2A9E9A0"/>
<comment type="caution">
    <text evidence="2">The sequence shown here is derived from an EMBL/GenBank/DDBJ whole genome shotgun (WGS) entry which is preliminary data.</text>
</comment>
<name>A0A2A9E9A0_9MICO</name>